<dbReference type="InterPro" id="IPR013830">
    <property type="entry name" value="SGNH_hydro"/>
</dbReference>
<evidence type="ECO:0000313" key="5">
    <source>
        <dbReference type="EMBL" id="MBB4448657.1"/>
    </source>
</evidence>
<dbReference type="PANTHER" id="PTHR30383:SF24">
    <property type="entry name" value="THIOESTERASE 1_PROTEASE 1_LYSOPHOSPHOLIPASE L1"/>
    <property type="match status" value="1"/>
</dbReference>
<dbReference type="InterPro" id="IPR036514">
    <property type="entry name" value="SGNH_hydro_sf"/>
</dbReference>
<name>A0A7W6WS98_9HYPH</name>
<dbReference type="CDD" id="cd01822">
    <property type="entry name" value="Lysophospholipase_L1_like"/>
    <property type="match status" value="1"/>
</dbReference>
<keyword evidence="1" id="KW-0732">Signal</keyword>
<evidence type="ECO:0000313" key="6">
    <source>
        <dbReference type="Proteomes" id="UP000520770"/>
    </source>
</evidence>
<feature type="domain" description="SGNH hydrolase-type esterase" evidence="2">
    <location>
        <begin position="35"/>
        <end position="194"/>
    </location>
</feature>
<proteinExistence type="predicted"/>
<dbReference type="RefSeq" id="WP_394353685.1">
    <property type="nucleotide sequence ID" value="NZ_JACIGW010000007.1"/>
</dbReference>
<dbReference type="EMBL" id="JACIGY010000008">
    <property type="protein sequence ID" value="MBB4414042.1"/>
    <property type="molecule type" value="Genomic_DNA"/>
</dbReference>
<dbReference type="EC" id="3.1.1.5" evidence="3"/>
<sequence>MSFKASLLHFIVMVALFAGSGSARAQEKAINLVGFGDSLMAGYQLAPSESYTAQLEAALKAKGLNVTITNAGVSGDTTSGGLSRIDWSVPDGTSGVILELGANDALRGIAPEQSEKNLDAMLTRLKERGIKVLLAGILAPPNMGGDYAEKFNPIYKRLAEKHAVPLYPFFLDGVTTVPGMQLEDGMHPNAKGVAVMVERTLPMVESFLGEIGSATK</sequence>
<dbReference type="Proteomes" id="UP000576087">
    <property type="component" value="Unassembled WGS sequence"/>
</dbReference>
<dbReference type="Pfam" id="PF13472">
    <property type="entry name" value="Lipase_GDSL_2"/>
    <property type="match status" value="1"/>
</dbReference>
<dbReference type="EC" id="3.1.2.-" evidence="3"/>
<keyword evidence="7" id="KW-1185">Reference proteome</keyword>
<dbReference type="EMBL" id="JACIHM010000008">
    <property type="protein sequence ID" value="MBB4448657.1"/>
    <property type="molecule type" value="Genomic_DNA"/>
</dbReference>
<accession>A0A7W6WS98</accession>
<evidence type="ECO:0000313" key="4">
    <source>
        <dbReference type="EMBL" id="MBB4414042.1"/>
    </source>
</evidence>
<protein>
    <submittedName>
        <fullName evidence="3">Acyl-CoA thioesterase-1</fullName>
        <ecNumber evidence="3">3.1.1.5</ecNumber>
        <ecNumber evidence="3">3.1.2.-</ecNumber>
    </submittedName>
</protein>
<dbReference type="GO" id="GO:0004622">
    <property type="term" value="F:phosphatidylcholine lysophospholipase activity"/>
    <property type="evidence" value="ECO:0007669"/>
    <property type="project" value="UniProtKB-EC"/>
</dbReference>
<evidence type="ECO:0000313" key="3">
    <source>
        <dbReference type="EMBL" id="MBB4350971.1"/>
    </source>
</evidence>
<dbReference type="Proteomes" id="UP000524535">
    <property type="component" value="Unassembled WGS sequence"/>
</dbReference>
<feature type="signal peptide" evidence="1">
    <location>
        <begin position="1"/>
        <end position="25"/>
    </location>
</feature>
<evidence type="ECO:0000313" key="8">
    <source>
        <dbReference type="Proteomes" id="UP000576087"/>
    </source>
</evidence>
<evidence type="ECO:0000259" key="2">
    <source>
        <dbReference type="Pfam" id="PF13472"/>
    </source>
</evidence>
<gene>
    <name evidence="4" type="ORF">GGE31_004580</name>
    <name evidence="3" type="ORF">GGE33_004745</name>
    <name evidence="5" type="ORF">GGE35_004503</name>
</gene>
<organism evidence="3 6">
    <name type="scientific">Aliirhizobium cellulosilyticum</name>
    <dbReference type="NCBI Taxonomy" id="393664"/>
    <lineage>
        <taxon>Bacteria</taxon>
        <taxon>Pseudomonadati</taxon>
        <taxon>Pseudomonadota</taxon>
        <taxon>Alphaproteobacteria</taxon>
        <taxon>Hyphomicrobiales</taxon>
        <taxon>Rhizobiaceae</taxon>
        <taxon>Aliirhizobium</taxon>
    </lineage>
</organism>
<evidence type="ECO:0000256" key="1">
    <source>
        <dbReference type="SAM" id="SignalP"/>
    </source>
</evidence>
<dbReference type="Proteomes" id="UP000520770">
    <property type="component" value="Unassembled WGS sequence"/>
</dbReference>
<reference evidence="6 7" key="1">
    <citation type="submission" date="2020-08" db="EMBL/GenBank/DDBJ databases">
        <title>Genomic Encyclopedia of Type Strains, Phase IV (KMG-V): Genome sequencing to study the core and pangenomes of soil and plant-associated prokaryotes.</title>
        <authorList>
            <person name="Whitman W."/>
        </authorList>
    </citation>
    <scope>NUCLEOTIDE SEQUENCE [LARGE SCALE GENOMIC DNA]</scope>
    <source>
        <strain evidence="4 7">SEMIA 444</strain>
        <strain evidence="3 6">SEMIA 448</strain>
        <strain evidence="5 8">SEMIA 452</strain>
    </source>
</reference>
<evidence type="ECO:0000313" key="7">
    <source>
        <dbReference type="Proteomes" id="UP000524535"/>
    </source>
</evidence>
<dbReference type="InterPro" id="IPR051532">
    <property type="entry name" value="Ester_Hydrolysis_Enzymes"/>
</dbReference>
<dbReference type="PANTHER" id="PTHR30383">
    <property type="entry name" value="THIOESTERASE 1/PROTEASE 1/LYSOPHOSPHOLIPASE L1"/>
    <property type="match status" value="1"/>
</dbReference>
<dbReference type="SUPFAM" id="SSF52266">
    <property type="entry name" value="SGNH hydrolase"/>
    <property type="match status" value="1"/>
</dbReference>
<dbReference type="AlphaFoldDB" id="A0A7W6WS98"/>
<dbReference type="Gene3D" id="3.40.50.1110">
    <property type="entry name" value="SGNH hydrolase"/>
    <property type="match status" value="1"/>
</dbReference>
<feature type="chain" id="PRO_5036214430" evidence="1">
    <location>
        <begin position="26"/>
        <end position="216"/>
    </location>
</feature>
<dbReference type="EMBL" id="JACIGW010000007">
    <property type="protein sequence ID" value="MBB4350971.1"/>
    <property type="molecule type" value="Genomic_DNA"/>
</dbReference>
<comment type="caution">
    <text evidence="3">The sequence shown here is derived from an EMBL/GenBank/DDBJ whole genome shotgun (WGS) entry which is preliminary data.</text>
</comment>
<keyword evidence="3" id="KW-0378">Hydrolase</keyword>